<dbReference type="GO" id="GO:0005886">
    <property type="term" value="C:plasma membrane"/>
    <property type="evidence" value="ECO:0007669"/>
    <property type="project" value="TreeGrafter"/>
</dbReference>
<dbReference type="PANTHER" id="PTHR15079">
    <property type="entry name" value="MYD88"/>
    <property type="match status" value="1"/>
</dbReference>
<keyword evidence="2" id="KW-0963">Cytoplasm</keyword>
<name>A0A0A7NVN0_CYCSN</name>
<dbReference type="PROSITE" id="PS50017">
    <property type="entry name" value="DEATH_DOMAIN"/>
    <property type="match status" value="1"/>
</dbReference>
<dbReference type="GO" id="GO:0050830">
    <property type="term" value="P:defense response to Gram-positive bacterium"/>
    <property type="evidence" value="ECO:0007669"/>
    <property type="project" value="TreeGrafter"/>
</dbReference>
<dbReference type="InterPro" id="IPR034249">
    <property type="entry name" value="MyD88_Death"/>
</dbReference>
<feature type="domain" description="TIR" evidence="8">
    <location>
        <begin position="165"/>
        <end position="298"/>
    </location>
</feature>
<keyword evidence="4" id="KW-0391">Immunity</keyword>
<evidence type="ECO:0000256" key="6">
    <source>
        <dbReference type="SAM" id="MobiDB-lite"/>
    </source>
</evidence>
<feature type="region of interest" description="Disordered" evidence="6">
    <location>
        <begin position="358"/>
        <end position="379"/>
    </location>
</feature>
<feature type="compositionally biased region" description="Basic and acidic residues" evidence="6">
    <location>
        <begin position="495"/>
        <end position="506"/>
    </location>
</feature>
<dbReference type="GO" id="GO:0005737">
    <property type="term" value="C:cytoplasm"/>
    <property type="evidence" value="ECO:0007669"/>
    <property type="project" value="UniProtKB-SubCell"/>
</dbReference>
<dbReference type="Pfam" id="PF00531">
    <property type="entry name" value="Death"/>
    <property type="match status" value="1"/>
</dbReference>
<dbReference type="InterPro" id="IPR011029">
    <property type="entry name" value="DEATH-like_dom_sf"/>
</dbReference>
<dbReference type="CDD" id="cd08312">
    <property type="entry name" value="Death_MyD88"/>
    <property type="match status" value="1"/>
</dbReference>
<dbReference type="PROSITE" id="PS50104">
    <property type="entry name" value="TIR"/>
    <property type="match status" value="1"/>
</dbReference>
<dbReference type="Gene3D" id="1.10.533.10">
    <property type="entry name" value="Death Domain, Fas"/>
    <property type="match status" value="1"/>
</dbReference>
<evidence type="ECO:0000256" key="3">
    <source>
        <dbReference type="ARBA" id="ARBA00022588"/>
    </source>
</evidence>
<dbReference type="SMR" id="A0A0A7NVN0"/>
<dbReference type="FunFam" id="1.10.533.10:FF:000029">
    <property type="entry name" value="Myeloid differentiation primary response protein MyD88"/>
    <property type="match status" value="1"/>
</dbReference>
<organism evidence="9">
    <name type="scientific">Cyclina sinensis</name>
    <name type="common">Venus clam</name>
    <dbReference type="NCBI Taxonomy" id="120566"/>
    <lineage>
        <taxon>Eukaryota</taxon>
        <taxon>Metazoa</taxon>
        <taxon>Spiralia</taxon>
        <taxon>Lophotrochozoa</taxon>
        <taxon>Mollusca</taxon>
        <taxon>Bivalvia</taxon>
        <taxon>Autobranchia</taxon>
        <taxon>Heteroconchia</taxon>
        <taxon>Euheterodonta</taxon>
        <taxon>Imparidentia</taxon>
        <taxon>Neoheterodontei</taxon>
        <taxon>Venerida</taxon>
        <taxon>Veneroidea</taxon>
        <taxon>Veneridae</taxon>
        <taxon>Cyclina</taxon>
    </lineage>
</organism>
<evidence type="ECO:0000259" key="7">
    <source>
        <dbReference type="PROSITE" id="PS50017"/>
    </source>
</evidence>
<evidence type="ECO:0000256" key="2">
    <source>
        <dbReference type="ARBA" id="ARBA00022490"/>
    </source>
</evidence>
<comment type="subcellular location">
    <subcellularLocation>
        <location evidence="1">Cytoplasm</location>
    </subcellularLocation>
</comment>
<evidence type="ECO:0000256" key="5">
    <source>
        <dbReference type="ARBA" id="ARBA00023198"/>
    </source>
</evidence>
<dbReference type="GO" id="GO:0002755">
    <property type="term" value="P:MyD88-dependent toll-like receptor signaling pathway"/>
    <property type="evidence" value="ECO:0007669"/>
    <property type="project" value="InterPro"/>
</dbReference>
<feature type="compositionally biased region" description="Polar residues" evidence="6">
    <location>
        <begin position="440"/>
        <end position="482"/>
    </location>
</feature>
<keyword evidence="3" id="KW-0399">Innate immunity</keyword>
<evidence type="ECO:0000313" key="9">
    <source>
        <dbReference type="EMBL" id="AIZ97751.1"/>
    </source>
</evidence>
<sequence length="506" mass="57140">MADEQSEEFDLSSKYSVIPLEALNASCRRQIALHLNLEGTMNEDNIINDYRGLAELVGFNYLEIKNFERNNSPTEQLLSDWTTRTDLSPTVGTLWKNLLSLERVDVLTDSKKYIERDCEKYLEIKARFQTSQIPVQDNTVSQTPDHDVDESLFMGVDDVIHGKPTIYDAFVCYNPEGKDLAFVRQLIQKLEVENGLKLFVPWRDDLPGASHNTVCAKLIEYRCKRMIIILSPSYLQSPACDFQTKFAHGLSPGSRNKKLIPVLIEDCVIPEIIRHVTCCNYTKKDLREWFWSRLISSLKVPLDPSECKYSNQKDLNRLSLDTSSSVPCWSSSSSGSSSSSSLDTSSSNSSLVYSYSSSSASDYSAGSVSRGNRGNDYLQPTSAYPTYLELFSNSPPQQRKSNNYERISNLRRVTNDANEQALSASNYTQPIASQVYSKAQEPMSSTYNRTQHVTSADRSGPRVQTVSPLARYSQPQRNSPANNRRPVPPIPSEGSNKEMEQKEYFF</sequence>
<dbReference type="InterPro" id="IPR017281">
    <property type="entry name" value="Myelin_different_resp_MyD88"/>
</dbReference>
<dbReference type="GO" id="GO:0035325">
    <property type="term" value="F:Toll-like receptor binding"/>
    <property type="evidence" value="ECO:0007669"/>
    <property type="project" value="TreeGrafter"/>
</dbReference>
<dbReference type="InterPro" id="IPR000157">
    <property type="entry name" value="TIR_dom"/>
</dbReference>
<feature type="compositionally biased region" description="Low complexity" evidence="6">
    <location>
        <begin position="358"/>
        <end position="369"/>
    </location>
</feature>
<dbReference type="AlphaFoldDB" id="A0A0A7NVN0"/>
<feature type="domain" description="Death" evidence="7">
    <location>
        <begin position="49"/>
        <end position="114"/>
    </location>
</feature>
<dbReference type="EMBL" id="KJ841930">
    <property type="protein sequence ID" value="AIZ97751.1"/>
    <property type="molecule type" value="mRNA"/>
</dbReference>
<dbReference type="GO" id="GO:0008063">
    <property type="term" value="P:Toll signaling pathway"/>
    <property type="evidence" value="ECO:0007669"/>
    <property type="project" value="TreeGrafter"/>
</dbReference>
<evidence type="ECO:0000256" key="4">
    <source>
        <dbReference type="ARBA" id="ARBA00022859"/>
    </source>
</evidence>
<dbReference type="GO" id="GO:0045087">
    <property type="term" value="P:innate immune response"/>
    <property type="evidence" value="ECO:0007669"/>
    <property type="project" value="UniProtKB-KW"/>
</dbReference>
<dbReference type="SUPFAM" id="SSF47986">
    <property type="entry name" value="DEATH domain"/>
    <property type="match status" value="1"/>
</dbReference>
<dbReference type="Gene3D" id="3.40.50.10140">
    <property type="entry name" value="Toll/interleukin-1 receptor homology (TIR) domain"/>
    <property type="match status" value="1"/>
</dbReference>
<dbReference type="GO" id="GO:0070976">
    <property type="term" value="F:TIR domain binding"/>
    <property type="evidence" value="ECO:0007669"/>
    <property type="project" value="InterPro"/>
</dbReference>
<evidence type="ECO:0000259" key="8">
    <source>
        <dbReference type="PROSITE" id="PS50104"/>
    </source>
</evidence>
<protein>
    <submittedName>
        <fullName evidence="9">MYD88</fullName>
    </submittedName>
</protein>
<dbReference type="Pfam" id="PF13676">
    <property type="entry name" value="TIR_2"/>
    <property type="match status" value="1"/>
</dbReference>
<dbReference type="InterPro" id="IPR035897">
    <property type="entry name" value="Toll_tir_struct_dom_sf"/>
</dbReference>
<accession>A0A0A7NVN0</accession>
<evidence type="ECO:0000256" key="1">
    <source>
        <dbReference type="ARBA" id="ARBA00004496"/>
    </source>
</evidence>
<dbReference type="SUPFAM" id="SSF52200">
    <property type="entry name" value="Toll/Interleukin receptor TIR domain"/>
    <property type="match status" value="1"/>
</dbReference>
<feature type="region of interest" description="Disordered" evidence="6">
    <location>
        <begin position="440"/>
        <end position="506"/>
    </location>
</feature>
<dbReference type="SMART" id="SM00255">
    <property type="entry name" value="TIR"/>
    <property type="match status" value="1"/>
</dbReference>
<dbReference type="InterPro" id="IPR000488">
    <property type="entry name" value="Death_dom"/>
</dbReference>
<proteinExistence type="evidence at transcript level"/>
<keyword evidence="5" id="KW-0395">Inflammatory response</keyword>
<dbReference type="GO" id="GO:0034142">
    <property type="term" value="P:toll-like receptor 4 signaling pathway"/>
    <property type="evidence" value="ECO:0007669"/>
    <property type="project" value="TreeGrafter"/>
</dbReference>
<reference evidence="9" key="1">
    <citation type="journal article" date="2014" name="Haiyang Yu Huzhao">
        <title>Effect of Vibrio anguillarum on gene expression of MYD88 in Cyclina sinensis.</title>
        <authorList>
            <person name="Gao J."/>
            <person name="Ren Y.-P."/>
            <person name="Pan B.-P."/>
            <person name="Yan C.-C."/>
        </authorList>
    </citation>
    <scope>NUCLEOTIDE SEQUENCE</scope>
    <source>
        <tissue evidence="9">Blood</tissue>
    </source>
</reference>
<dbReference type="GO" id="GO:0043123">
    <property type="term" value="P:positive regulation of canonical NF-kappaB signal transduction"/>
    <property type="evidence" value="ECO:0007669"/>
    <property type="project" value="InterPro"/>
</dbReference>
<dbReference type="PANTHER" id="PTHR15079:SF3">
    <property type="entry name" value="MYELOID DIFFERENTIATION PRIMARY RESPONSE PROTEIN MYD88"/>
    <property type="match status" value="1"/>
</dbReference>